<keyword evidence="2" id="KW-1185">Reference proteome</keyword>
<reference evidence="1 2" key="1">
    <citation type="journal article" date="2015" name="Genome Biol. Evol.">
        <title>Phylogenomic analyses indicate that early fungi evolved digesting cell walls of algal ancestors of land plants.</title>
        <authorList>
            <person name="Chang Y."/>
            <person name="Wang S."/>
            <person name="Sekimoto S."/>
            <person name="Aerts A.L."/>
            <person name="Choi C."/>
            <person name="Clum A."/>
            <person name="LaButti K.M."/>
            <person name="Lindquist E.A."/>
            <person name="Yee Ngan C."/>
            <person name="Ohm R.A."/>
            <person name="Salamov A.A."/>
            <person name="Grigoriev I.V."/>
            <person name="Spatafora J.W."/>
            <person name="Berbee M.L."/>
        </authorList>
    </citation>
    <scope>NUCLEOTIDE SEQUENCE [LARGE SCALE GENOMIC DNA]</scope>
    <source>
        <strain evidence="1 2">JEL478</strain>
    </source>
</reference>
<protein>
    <submittedName>
        <fullName evidence="1">Uncharacterized protein</fullName>
    </submittedName>
</protein>
<dbReference type="STRING" id="1344416.A0A139AJK7"/>
<accession>A0A139AJK7</accession>
<proteinExistence type="predicted"/>
<dbReference type="EMBL" id="KQ965749">
    <property type="protein sequence ID" value="KXS16967.1"/>
    <property type="molecule type" value="Genomic_DNA"/>
</dbReference>
<name>A0A139AJK7_GONPJ</name>
<dbReference type="Proteomes" id="UP000070544">
    <property type="component" value="Unassembled WGS sequence"/>
</dbReference>
<evidence type="ECO:0000313" key="2">
    <source>
        <dbReference type="Proteomes" id="UP000070544"/>
    </source>
</evidence>
<gene>
    <name evidence="1" type="ORF">M427DRAFT_54999</name>
</gene>
<evidence type="ECO:0000313" key="1">
    <source>
        <dbReference type="EMBL" id="KXS16967.1"/>
    </source>
</evidence>
<organism evidence="1 2">
    <name type="scientific">Gonapodya prolifera (strain JEL478)</name>
    <name type="common">Monoblepharis prolifera</name>
    <dbReference type="NCBI Taxonomy" id="1344416"/>
    <lineage>
        <taxon>Eukaryota</taxon>
        <taxon>Fungi</taxon>
        <taxon>Fungi incertae sedis</taxon>
        <taxon>Chytridiomycota</taxon>
        <taxon>Chytridiomycota incertae sedis</taxon>
        <taxon>Monoblepharidomycetes</taxon>
        <taxon>Monoblepharidales</taxon>
        <taxon>Gonapodyaceae</taxon>
        <taxon>Gonapodya</taxon>
    </lineage>
</organism>
<dbReference type="AlphaFoldDB" id="A0A139AJK7"/>
<sequence>MVSSFSRLKQGEKSSSKTLQEDELQEDIVMLLNLLSNLLVNECENDMREEIRHGRGALSAAAPNGGELDVPQLAFSSINHLLRLTNRDLLDYPALCLALLDLVCELVSFFPQRLNRVDQGLFQSVFRLLRYGVETANTDANKFAYTAIGAIAAHRRNMELLSEDPSAARLDTELDQTFWAVMKTALQMGQLPNELIESASEATYIGIMTQLGASARTSDSTPRLKAALSYFNSALDLAAQRWIENYHKVLQTADNASDSASFLSHKGRTTFVRGILEVRGLLRVI</sequence>